<accession>A0ABM7UAX5</accession>
<dbReference type="SUPFAM" id="SSF51905">
    <property type="entry name" value="FAD/NAD(P)-binding domain"/>
    <property type="match status" value="1"/>
</dbReference>
<organism evidence="2 3">
    <name type="scientific">Actinomyces capricornis</name>
    <dbReference type="NCBI Taxonomy" id="2755559"/>
    <lineage>
        <taxon>Bacteria</taxon>
        <taxon>Bacillati</taxon>
        <taxon>Actinomycetota</taxon>
        <taxon>Actinomycetes</taxon>
        <taxon>Actinomycetales</taxon>
        <taxon>Actinomycetaceae</taxon>
        <taxon>Actinomyces</taxon>
    </lineage>
</organism>
<evidence type="ECO:0000256" key="1">
    <source>
        <dbReference type="SAM" id="MobiDB-lite"/>
    </source>
</evidence>
<dbReference type="PRINTS" id="PR00411">
    <property type="entry name" value="PNDRDTASEI"/>
</dbReference>
<dbReference type="InterPro" id="IPR036188">
    <property type="entry name" value="FAD/NAD-bd_sf"/>
</dbReference>
<feature type="region of interest" description="Disordered" evidence="1">
    <location>
        <begin position="541"/>
        <end position="583"/>
    </location>
</feature>
<proteinExistence type="predicted"/>
<dbReference type="PANTHER" id="PTHR42923">
    <property type="entry name" value="PROTOPORPHYRINOGEN OXIDASE"/>
    <property type="match status" value="1"/>
</dbReference>
<protein>
    <submittedName>
        <fullName evidence="2">Protoporphyrinogen oxidase</fullName>
    </submittedName>
</protein>
<keyword evidence="3" id="KW-1185">Reference proteome</keyword>
<feature type="compositionally biased region" description="Gly residues" evidence="1">
    <location>
        <begin position="554"/>
        <end position="565"/>
    </location>
</feature>
<evidence type="ECO:0000313" key="3">
    <source>
        <dbReference type="Proteomes" id="UP000824496"/>
    </source>
</evidence>
<feature type="compositionally biased region" description="Basic and acidic residues" evidence="1">
    <location>
        <begin position="567"/>
        <end position="583"/>
    </location>
</feature>
<dbReference type="Gene3D" id="3.90.660.20">
    <property type="entry name" value="Protoporphyrinogen oxidase, mitochondrial, domain 2"/>
    <property type="match status" value="1"/>
</dbReference>
<dbReference type="RefSeq" id="WP_223912568.1">
    <property type="nucleotide sequence ID" value="NZ_AP025017.1"/>
</dbReference>
<dbReference type="Proteomes" id="UP000824496">
    <property type="component" value="Chromosome"/>
</dbReference>
<sequence length="583" mass="58966">MSGPVASRWDAVVVGGGIAGLSAAWELARAGLRPLLVEARGYTGGLVASAPIAGVPMDLGADSFADRGRRARGGARDGAGDSAPEAARSGAANGAANGDGAPADGGLGPSGLMAELGLRTAAPSGRAHLFLPPAPDWPDGSAPPQEQEWCMHRFPADSFLGIPADPMADDVVAIIGARAARQAARDRELPGTVGTGQAGDLASFVRERMGQGVLDRLVRPVVAGIHSADPGSLAVDSVLPGLRGATARLGSLGAAVAEMLAQRRAAGQRGGDLGVVGGLFLAVEAMRRDIEAAGGTVLTRTGGQWLRSEGPGCWRLGLAPTGRGPTPSAEPVPVGPVWEVSTARLVLACSRTAALRLLDGLPGLEAQVEAPSGSAIARLILVARAPGLDEAPVGSGLLVAPAVEDGACPVEAKALSHLSAKWPWIGRALRERHGPGVHALRLSYGRPGAPRPRVDLDRALREACALTGVDIAPEEVIDHRLVRWDEALAPTTPEGRERVRRLEGRVAQAGGVGLTGAWVAGSGVAAVVARARRVARGLVDGAPAAGSRAPGASGSHGTGDDGGPGASRERISGDENRRGAAHG</sequence>
<name>A0ABM7UAX5_9ACTO</name>
<dbReference type="Pfam" id="PF13450">
    <property type="entry name" value="NAD_binding_8"/>
    <property type="match status" value="1"/>
</dbReference>
<evidence type="ECO:0000313" key="2">
    <source>
        <dbReference type="EMBL" id="BDA64436.1"/>
    </source>
</evidence>
<dbReference type="InterPro" id="IPR050464">
    <property type="entry name" value="Zeta_carotene_desat/Oxidored"/>
</dbReference>
<dbReference type="EMBL" id="AP025017">
    <property type="protein sequence ID" value="BDA64436.1"/>
    <property type="molecule type" value="Genomic_DNA"/>
</dbReference>
<feature type="compositionally biased region" description="Basic and acidic residues" evidence="1">
    <location>
        <begin position="68"/>
        <end position="79"/>
    </location>
</feature>
<feature type="region of interest" description="Disordered" evidence="1">
    <location>
        <begin position="68"/>
        <end position="108"/>
    </location>
</feature>
<dbReference type="PANTHER" id="PTHR42923:SF3">
    <property type="entry name" value="PROTOPORPHYRINOGEN OXIDASE"/>
    <property type="match status" value="1"/>
</dbReference>
<feature type="compositionally biased region" description="Low complexity" evidence="1">
    <location>
        <begin position="541"/>
        <end position="553"/>
    </location>
</feature>
<dbReference type="Gene3D" id="3.50.50.60">
    <property type="entry name" value="FAD/NAD(P)-binding domain"/>
    <property type="match status" value="1"/>
</dbReference>
<dbReference type="Gene3D" id="1.10.3110.10">
    <property type="entry name" value="protoporphyrinogen ix oxidase, domain 3"/>
    <property type="match status" value="1"/>
</dbReference>
<reference evidence="2 3" key="1">
    <citation type="submission" date="2021-08" db="EMBL/GenBank/DDBJ databases">
        <title>Whole genome sequence of novel Actinomyces species strain MAS-1.</title>
        <authorList>
            <person name="Saito M."/>
            <person name="Kuwahara N."/>
            <person name="Takizawa T."/>
            <person name="Gotouda H."/>
            <person name="Ochiai T."/>
        </authorList>
    </citation>
    <scope>NUCLEOTIDE SEQUENCE [LARGE SCALE GENOMIC DNA]</scope>
    <source>
        <strain evidence="2 3">MAS-1</strain>
    </source>
</reference>
<feature type="compositionally biased region" description="Low complexity" evidence="1">
    <location>
        <begin position="80"/>
        <end position="102"/>
    </location>
</feature>
<gene>
    <name evidence="2" type="ORF">MANAM107_12700</name>
</gene>